<evidence type="ECO:0000313" key="1">
    <source>
        <dbReference type="EMBL" id="MBP2413066.1"/>
    </source>
</evidence>
<proteinExistence type="predicted"/>
<gene>
    <name evidence="1" type="ORF">JOF48_001865</name>
</gene>
<keyword evidence="2" id="KW-1185">Reference proteome</keyword>
<dbReference type="Proteomes" id="UP000711614">
    <property type="component" value="Unassembled WGS sequence"/>
</dbReference>
<accession>A0ABS4YW70</accession>
<organism evidence="1 2">
    <name type="scientific">Arthrobacter stackebrandtii</name>
    <dbReference type="NCBI Taxonomy" id="272161"/>
    <lineage>
        <taxon>Bacteria</taxon>
        <taxon>Bacillati</taxon>
        <taxon>Actinomycetota</taxon>
        <taxon>Actinomycetes</taxon>
        <taxon>Micrococcales</taxon>
        <taxon>Micrococcaceae</taxon>
        <taxon>Arthrobacter</taxon>
    </lineage>
</organism>
<name>A0ABS4YW70_9MICC</name>
<protein>
    <submittedName>
        <fullName evidence="1">Uncharacterized protein</fullName>
    </submittedName>
</protein>
<comment type="caution">
    <text evidence="1">The sequence shown here is derived from an EMBL/GenBank/DDBJ whole genome shotgun (WGS) entry which is preliminary data.</text>
</comment>
<reference evidence="1 2" key="1">
    <citation type="submission" date="2021-03" db="EMBL/GenBank/DDBJ databases">
        <title>Sequencing the genomes of 1000 actinobacteria strains.</title>
        <authorList>
            <person name="Klenk H.-P."/>
        </authorList>
    </citation>
    <scope>NUCLEOTIDE SEQUENCE [LARGE SCALE GENOMIC DNA]</scope>
    <source>
        <strain evidence="1 2">DSM 16005</strain>
    </source>
</reference>
<sequence length="51" mass="5804">MAEITLTFFHWRFHGGGRFGQRNFCFLNENGVVHGGKFRNDQFSMLVAAGP</sequence>
<evidence type="ECO:0000313" key="2">
    <source>
        <dbReference type="Proteomes" id="UP000711614"/>
    </source>
</evidence>
<dbReference type="RefSeq" id="WP_209679990.1">
    <property type="nucleotide sequence ID" value="NZ_JAGIOI010000001.1"/>
</dbReference>
<dbReference type="EMBL" id="JAGIOI010000001">
    <property type="protein sequence ID" value="MBP2413066.1"/>
    <property type="molecule type" value="Genomic_DNA"/>
</dbReference>